<dbReference type="Pfam" id="PF16695">
    <property type="entry name" value="Tai4"/>
    <property type="match status" value="1"/>
</dbReference>
<evidence type="ECO:0000313" key="2">
    <source>
        <dbReference type="EMBL" id="ROW58889.1"/>
    </source>
</evidence>
<evidence type="ECO:0000256" key="1">
    <source>
        <dbReference type="SAM" id="SignalP"/>
    </source>
</evidence>
<organism evidence="2 3">
    <name type="scientific">Cronobacter malonaticus</name>
    <dbReference type="NCBI Taxonomy" id="413503"/>
    <lineage>
        <taxon>Bacteria</taxon>
        <taxon>Pseudomonadati</taxon>
        <taxon>Pseudomonadota</taxon>
        <taxon>Gammaproteobacteria</taxon>
        <taxon>Enterobacterales</taxon>
        <taxon>Enterobacteriaceae</taxon>
        <taxon>Cronobacter</taxon>
    </lineage>
</organism>
<dbReference type="InterPro" id="IPR038314">
    <property type="entry name" value="T6SS_sf"/>
</dbReference>
<gene>
    <name evidence="2" type="ORF">C3E80_18865</name>
</gene>
<dbReference type="InterPro" id="IPR032032">
    <property type="entry name" value="Tai4"/>
</dbReference>
<dbReference type="Gene3D" id="1.20.120.1620">
    <property type="match status" value="1"/>
</dbReference>
<comment type="caution">
    <text evidence="2">The sequence shown here is derived from an EMBL/GenBank/DDBJ whole genome shotgun (WGS) entry which is preliminary data.</text>
</comment>
<dbReference type="Proteomes" id="UP000285793">
    <property type="component" value="Unassembled WGS sequence"/>
</dbReference>
<sequence length="148" mass="16468">MSLIQKVLFLATGLTAALSIQAQPQEPPEFFKVLPYKQVFKDMVLARCLAQVSTADSAFSTDAGFSAYALMQWIPLDIETGNEKVNALILKYRDRQNGFSPEALAGRPIKGVTLNCLRLYHSQALEQLSKEVLIGDSSQSWMQDNPSW</sequence>
<evidence type="ECO:0008006" key="4">
    <source>
        <dbReference type="Google" id="ProtNLM"/>
    </source>
</evidence>
<dbReference type="AlphaFoldDB" id="A0A423XR59"/>
<dbReference type="EMBL" id="PQJL01000019">
    <property type="protein sequence ID" value="ROW58889.1"/>
    <property type="molecule type" value="Genomic_DNA"/>
</dbReference>
<accession>A0A423XR59</accession>
<dbReference type="RefSeq" id="WP_123949005.1">
    <property type="nucleotide sequence ID" value="NZ_PQJL01000019.1"/>
</dbReference>
<feature type="chain" id="PRO_5019350532" description="Type VI secretion protein" evidence="1">
    <location>
        <begin position="23"/>
        <end position="148"/>
    </location>
</feature>
<proteinExistence type="predicted"/>
<evidence type="ECO:0000313" key="3">
    <source>
        <dbReference type="Proteomes" id="UP000285793"/>
    </source>
</evidence>
<reference evidence="2 3" key="1">
    <citation type="journal article" date="2018" name="Front. Microbiol.">
        <title>An Investigation of an Acute Gastroenteritis Outbreak: Cronobacter sakazakii, a Potential Cause of Food-Borne Illness.</title>
        <authorList>
            <person name="Yong W."/>
            <person name="Guo B."/>
            <person name="Shi X."/>
            <person name="Cheng T."/>
            <person name="Chen M."/>
            <person name="Jiang X."/>
            <person name="Ye Y."/>
            <person name="Wang J."/>
            <person name="Xie G."/>
            <person name="Ding J."/>
        </authorList>
    </citation>
    <scope>NUCLEOTIDE SEQUENCE [LARGE SCALE GENOMIC DNA]</scope>
    <source>
        <strain evidence="2 3">S1</strain>
    </source>
</reference>
<protein>
    <recommendedName>
        <fullName evidence="4">Type VI secretion protein</fullName>
    </recommendedName>
</protein>
<keyword evidence="1" id="KW-0732">Signal</keyword>
<feature type="signal peptide" evidence="1">
    <location>
        <begin position="1"/>
        <end position="22"/>
    </location>
</feature>
<name>A0A423XR59_9ENTR</name>